<evidence type="ECO:0000313" key="2">
    <source>
        <dbReference type="EMBL" id="GJU08233.1"/>
    </source>
</evidence>
<keyword evidence="3" id="KW-1185">Reference proteome</keyword>
<evidence type="ECO:0000256" key="1">
    <source>
        <dbReference type="SAM" id="MobiDB-lite"/>
    </source>
</evidence>
<feature type="region of interest" description="Disordered" evidence="1">
    <location>
        <begin position="18"/>
        <end position="43"/>
    </location>
</feature>
<protein>
    <submittedName>
        <fullName evidence="2">Uncharacterized protein</fullName>
    </submittedName>
</protein>
<gene>
    <name evidence="2" type="ORF">Tco_1124663</name>
</gene>
<organism evidence="2 3">
    <name type="scientific">Tanacetum coccineum</name>
    <dbReference type="NCBI Taxonomy" id="301880"/>
    <lineage>
        <taxon>Eukaryota</taxon>
        <taxon>Viridiplantae</taxon>
        <taxon>Streptophyta</taxon>
        <taxon>Embryophyta</taxon>
        <taxon>Tracheophyta</taxon>
        <taxon>Spermatophyta</taxon>
        <taxon>Magnoliopsida</taxon>
        <taxon>eudicotyledons</taxon>
        <taxon>Gunneridae</taxon>
        <taxon>Pentapetalae</taxon>
        <taxon>asterids</taxon>
        <taxon>campanulids</taxon>
        <taxon>Asterales</taxon>
        <taxon>Asteraceae</taxon>
        <taxon>Asteroideae</taxon>
        <taxon>Anthemideae</taxon>
        <taxon>Anthemidinae</taxon>
        <taxon>Tanacetum</taxon>
    </lineage>
</organism>
<reference evidence="2" key="1">
    <citation type="journal article" date="2022" name="Int. J. Mol. Sci.">
        <title>Draft Genome of Tanacetum Coccineum: Genomic Comparison of Closely Related Tanacetum-Family Plants.</title>
        <authorList>
            <person name="Yamashiro T."/>
            <person name="Shiraishi A."/>
            <person name="Nakayama K."/>
            <person name="Satake H."/>
        </authorList>
    </citation>
    <scope>NUCLEOTIDE SEQUENCE</scope>
</reference>
<reference evidence="2" key="2">
    <citation type="submission" date="2022-01" db="EMBL/GenBank/DDBJ databases">
        <authorList>
            <person name="Yamashiro T."/>
            <person name="Shiraishi A."/>
            <person name="Satake H."/>
            <person name="Nakayama K."/>
        </authorList>
    </citation>
    <scope>NUCLEOTIDE SEQUENCE</scope>
</reference>
<accession>A0ABQ5J9M8</accession>
<evidence type="ECO:0000313" key="3">
    <source>
        <dbReference type="Proteomes" id="UP001151760"/>
    </source>
</evidence>
<dbReference type="EMBL" id="BQNB010021612">
    <property type="protein sequence ID" value="GJU08233.1"/>
    <property type="molecule type" value="Genomic_DNA"/>
</dbReference>
<dbReference type="Proteomes" id="UP001151760">
    <property type="component" value="Unassembled WGS sequence"/>
</dbReference>
<name>A0ABQ5J9M8_9ASTR</name>
<sequence>MKRDNPFVAMGTEVQERKEKKVISRGGNSSRYRKKMLGKGKDRERTQKAFLIKQTSRGRKRDQMKLYEVELKTLLGEFKKDEDIAIDVYIPTCYQITSDC</sequence>
<comment type="caution">
    <text evidence="2">The sequence shown here is derived from an EMBL/GenBank/DDBJ whole genome shotgun (WGS) entry which is preliminary data.</text>
</comment>
<proteinExistence type="predicted"/>